<gene>
    <name evidence="12" type="ORF">TSG867_LOCUS9359</name>
</gene>
<dbReference type="Proteomes" id="UP000663862">
    <property type="component" value="Unassembled WGS sequence"/>
</dbReference>
<feature type="compositionally biased region" description="Basic and acidic residues" evidence="10">
    <location>
        <begin position="508"/>
        <end position="520"/>
    </location>
</feature>
<keyword evidence="5" id="KW-0547">Nucleotide-binding</keyword>
<feature type="compositionally biased region" description="Polar residues" evidence="10">
    <location>
        <begin position="450"/>
        <end position="472"/>
    </location>
</feature>
<dbReference type="GO" id="GO:0004674">
    <property type="term" value="F:protein serine/threonine kinase activity"/>
    <property type="evidence" value="ECO:0007669"/>
    <property type="project" value="UniProtKB-KW"/>
</dbReference>
<keyword evidence="3" id="KW-0723">Serine/threonine-protein kinase</keyword>
<comment type="catalytic activity">
    <reaction evidence="8">
        <text>L-threonyl-[protein] + ATP = O-phospho-L-threonyl-[protein] + ADP + H(+)</text>
        <dbReference type="Rhea" id="RHEA:46608"/>
        <dbReference type="Rhea" id="RHEA-COMP:11060"/>
        <dbReference type="Rhea" id="RHEA-COMP:11605"/>
        <dbReference type="ChEBI" id="CHEBI:15378"/>
        <dbReference type="ChEBI" id="CHEBI:30013"/>
        <dbReference type="ChEBI" id="CHEBI:30616"/>
        <dbReference type="ChEBI" id="CHEBI:61977"/>
        <dbReference type="ChEBI" id="CHEBI:456216"/>
        <dbReference type="EC" id="2.7.11.1"/>
    </reaction>
</comment>
<feature type="domain" description="Protein kinase" evidence="11">
    <location>
        <begin position="14"/>
        <end position="270"/>
    </location>
</feature>
<dbReference type="InterPro" id="IPR051131">
    <property type="entry name" value="NEK_Ser/Thr_kinase_NIMA"/>
</dbReference>
<evidence type="ECO:0000256" key="10">
    <source>
        <dbReference type="SAM" id="MobiDB-lite"/>
    </source>
</evidence>
<dbReference type="PRINTS" id="PR00109">
    <property type="entry name" value="TYRKINASE"/>
</dbReference>
<feature type="compositionally biased region" description="Polar residues" evidence="10">
    <location>
        <begin position="527"/>
        <end position="539"/>
    </location>
</feature>
<dbReference type="Gene3D" id="1.10.510.10">
    <property type="entry name" value="Transferase(Phosphotransferase) domain 1"/>
    <property type="match status" value="1"/>
</dbReference>
<keyword evidence="6" id="KW-0418">Kinase</keyword>
<dbReference type="AlphaFoldDB" id="A0A820KY90"/>
<accession>A0A820KY90</accession>
<dbReference type="PROSITE" id="PS50011">
    <property type="entry name" value="PROTEIN_KINASE_DOM"/>
    <property type="match status" value="1"/>
</dbReference>
<evidence type="ECO:0000313" key="12">
    <source>
        <dbReference type="EMBL" id="CAF4348334.1"/>
    </source>
</evidence>
<dbReference type="Gene3D" id="3.30.200.20">
    <property type="entry name" value="Phosphorylase Kinase, domain 1"/>
    <property type="match status" value="1"/>
</dbReference>
<feature type="compositionally biased region" description="Polar residues" evidence="10">
    <location>
        <begin position="551"/>
        <end position="564"/>
    </location>
</feature>
<dbReference type="PANTHER" id="PTHR44899:SF8">
    <property type="entry name" value="NIMA-RELATED KINASE 11"/>
    <property type="match status" value="1"/>
</dbReference>
<dbReference type="SUPFAM" id="SSF56112">
    <property type="entry name" value="Protein kinase-like (PK-like)"/>
    <property type="match status" value="1"/>
</dbReference>
<dbReference type="InterPro" id="IPR008271">
    <property type="entry name" value="Ser/Thr_kinase_AS"/>
</dbReference>
<evidence type="ECO:0000256" key="7">
    <source>
        <dbReference type="ARBA" id="ARBA00022840"/>
    </source>
</evidence>
<dbReference type="GO" id="GO:0005524">
    <property type="term" value="F:ATP binding"/>
    <property type="evidence" value="ECO:0007669"/>
    <property type="project" value="UniProtKB-KW"/>
</dbReference>
<reference evidence="12" key="1">
    <citation type="submission" date="2021-02" db="EMBL/GenBank/DDBJ databases">
        <authorList>
            <person name="Nowell W R."/>
        </authorList>
    </citation>
    <scope>NUCLEOTIDE SEQUENCE</scope>
</reference>
<evidence type="ECO:0000259" key="11">
    <source>
        <dbReference type="PROSITE" id="PS50011"/>
    </source>
</evidence>
<evidence type="ECO:0000256" key="2">
    <source>
        <dbReference type="ARBA" id="ARBA00012513"/>
    </source>
</evidence>
<keyword evidence="7" id="KW-0067">ATP-binding</keyword>
<protein>
    <recommendedName>
        <fullName evidence="2">non-specific serine/threonine protein kinase</fullName>
        <ecNumber evidence="2">2.7.11.1</ecNumber>
    </recommendedName>
</protein>
<dbReference type="EMBL" id="CAJOBQ010000407">
    <property type="protein sequence ID" value="CAF4348334.1"/>
    <property type="molecule type" value="Genomic_DNA"/>
</dbReference>
<dbReference type="Pfam" id="PF00069">
    <property type="entry name" value="Pkinase"/>
    <property type="match status" value="1"/>
</dbReference>
<dbReference type="InterPro" id="IPR011009">
    <property type="entry name" value="Kinase-like_dom_sf"/>
</dbReference>
<evidence type="ECO:0000256" key="6">
    <source>
        <dbReference type="ARBA" id="ARBA00022777"/>
    </source>
</evidence>
<evidence type="ECO:0000256" key="8">
    <source>
        <dbReference type="ARBA" id="ARBA00047899"/>
    </source>
</evidence>
<dbReference type="SMART" id="SM00220">
    <property type="entry name" value="S_TKc"/>
    <property type="match status" value="1"/>
</dbReference>
<dbReference type="EC" id="2.7.11.1" evidence="2"/>
<evidence type="ECO:0000313" key="13">
    <source>
        <dbReference type="Proteomes" id="UP000663862"/>
    </source>
</evidence>
<evidence type="ECO:0000256" key="5">
    <source>
        <dbReference type="ARBA" id="ARBA00022741"/>
    </source>
</evidence>
<feature type="region of interest" description="Disordered" evidence="10">
    <location>
        <begin position="438"/>
        <end position="479"/>
    </location>
</feature>
<comment type="similarity">
    <text evidence="1">Belongs to the protein kinase superfamily. NEK Ser/Thr protein kinase family. NIMA subfamily.</text>
</comment>
<sequence>MTESNEPQIYKKRYKTDEKLGAGNFGTAYLVTDLREKHEPKVLKVVRLGEMDSEQSVDSVREAQLLSELHNEHIVKFYESFLENDCLCIVTEYCEGGDLDHRLKELKKQNRKLEEDQVVEWLIEILIAVQYMHKSRVLHRDLKARNIFLKSNKVKIGDFGISRILVGTMDVATTFTGTPYYMSPEVLKHDGYESKSDIWSVGCLLYEMCTYQHAFDGKGLMNVIYKVVEGKPPELPKSYSKELNDLLKKMLMKDPKNRPSAAQLLQTPFIVRHRERTNLNGPLENTISGNLRSKDINTHLYDLIVGILSNYITNYFRQGSIIYGEMQKQNWSLASKDHVPDDYDYVQSENISLNNNDEVEQEDDKEKTLKSANTLKAVKQTTVVRKFRDGDARGQQFNQAPRSNAMDTTQNRQIVRENTNLGTMKQSQSFTDNAEENAPIVNNRGRNPVQVPNESKFNNRNGARATSFTVNMDSRPITPMRGSYQQVVEKFHDEDDAGYPNNQLNDRSPTREQEANERSVKTRRAMSGTQHSTINSMSRTMGPRNPANGDQEVQSKPMSRTIGSATRKKTQLNASVDDGNATLKDNPNQDAFGRFAKDAKINALRTKAIQKLGESTFEKVYDYFVQQRMAQKSNPNFNEAKMTEGLTAFVKNTNDCFLVDQLVFLELYQN</sequence>
<evidence type="ECO:0000256" key="4">
    <source>
        <dbReference type="ARBA" id="ARBA00022679"/>
    </source>
</evidence>
<feature type="region of interest" description="Disordered" evidence="10">
    <location>
        <begin position="494"/>
        <end position="569"/>
    </location>
</feature>
<keyword evidence="4" id="KW-0808">Transferase</keyword>
<dbReference type="InterPro" id="IPR001245">
    <property type="entry name" value="Ser-Thr/Tyr_kinase_cat_dom"/>
</dbReference>
<dbReference type="PANTHER" id="PTHR44899">
    <property type="entry name" value="CAMK FAMILY PROTEIN KINASE"/>
    <property type="match status" value="1"/>
</dbReference>
<evidence type="ECO:0000256" key="1">
    <source>
        <dbReference type="ARBA" id="ARBA00010886"/>
    </source>
</evidence>
<evidence type="ECO:0000256" key="3">
    <source>
        <dbReference type="ARBA" id="ARBA00022527"/>
    </source>
</evidence>
<dbReference type="PROSITE" id="PS00108">
    <property type="entry name" value="PROTEIN_KINASE_ST"/>
    <property type="match status" value="1"/>
</dbReference>
<proteinExistence type="inferred from homology"/>
<comment type="caution">
    <text evidence="12">The sequence shown here is derived from an EMBL/GenBank/DDBJ whole genome shotgun (WGS) entry which is preliminary data.</text>
</comment>
<evidence type="ECO:0000256" key="9">
    <source>
        <dbReference type="ARBA" id="ARBA00048679"/>
    </source>
</evidence>
<organism evidence="12 13">
    <name type="scientific">Rotaria socialis</name>
    <dbReference type="NCBI Taxonomy" id="392032"/>
    <lineage>
        <taxon>Eukaryota</taxon>
        <taxon>Metazoa</taxon>
        <taxon>Spiralia</taxon>
        <taxon>Gnathifera</taxon>
        <taxon>Rotifera</taxon>
        <taxon>Eurotatoria</taxon>
        <taxon>Bdelloidea</taxon>
        <taxon>Philodinida</taxon>
        <taxon>Philodinidae</taxon>
        <taxon>Rotaria</taxon>
    </lineage>
</organism>
<name>A0A820KY90_9BILA</name>
<comment type="catalytic activity">
    <reaction evidence="9">
        <text>L-seryl-[protein] + ATP = O-phospho-L-seryl-[protein] + ADP + H(+)</text>
        <dbReference type="Rhea" id="RHEA:17989"/>
        <dbReference type="Rhea" id="RHEA-COMP:9863"/>
        <dbReference type="Rhea" id="RHEA-COMP:11604"/>
        <dbReference type="ChEBI" id="CHEBI:15378"/>
        <dbReference type="ChEBI" id="CHEBI:29999"/>
        <dbReference type="ChEBI" id="CHEBI:30616"/>
        <dbReference type="ChEBI" id="CHEBI:83421"/>
        <dbReference type="ChEBI" id="CHEBI:456216"/>
        <dbReference type="EC" id="2.7.11.1"/>
    </reaction>
</comment>
<dbReference type="InterPro" id="IPR000719">
    <property type="entry name" value="Prot_kinase_dom"/>
</dbReference>